<keyword evidence="4 11" id="KW-0863">Zinc-finger</keyword>
<dbReference type="Gene3D" id="3.30.160.60">
    <property type="entry name" value="Classic Zinc Finger"/>
    <property type="match status" value="5"/>
</dbReference>
<evidence type="ECO:0000256" key="10">
    <source>
        <dbReference type="ARBA" id="ARBA00037948"/>
    </source>
</evidence>
<dbReference type="PROSITE" id="PS50157">
    <property type="entry name" value="ZINC_FINGER_C2H2_2"/>
    <property type="match status" value="5"/>
</dbReference>
<dbReference type="OrthoDB" id="8117402at2759"/>
<dbReference type="GO" id="GO:0000981">
    <property type="term" value="F:DNA-binding transcription factor activity, RNA polymerase II-specific"/>
    <property type="evidence" value="ECO:0007669"/>
    <property type="project" value="TreeGrafter"/>
</dbReference>
<dbReference type="InterPro" id="IPR050527">
    <property type="entry name" value="Snail/Krueppel_Znf"/>
</dbReference>
<evidence type="ECO:0000256" key="12">
    <source>
        <dbReference type="PROSITE-ProRule" id="PRU01263"/>
    </source>
</evidence>
<evidence type="ECO:0000256" key="6">
    <source>
        <dbReference type="ARBA" id="ARBA00023015"/>
    </source>
</evidence>
<evidence type="ECO:0000259" key="14">
    <source>
        <dbReference type="PROSITE" id="PS51915"/>
    </source>
</evidence>
<keyword evidence="2 12" id="KW-0479">Metal-binding</keyword>
<feature type="domain" description="C2H2-type" evidence="13">
    <location>
        <begin position="389"/>
        <end position="416"/>
    </location>
</feature>
<evidence type="ECO:0000259" key="13">
    <source>
        <dbReference type="PROSITE" id="PS50157"/>
    </source>
</evidence>
<evidence type="ECO:0008006" key="17">
    <source>
        <dbReference type="Google" id="ProtNLM"/>
    </source>
</evidence>
<feature type="domain" description="ZAD" evidence="14">
    <location>
        <begin position="10"/>
        <end position="105"/>
    </location>
</feature>
<keyword evidence="3" id="KW-0677">Repeat</keyword>
<proteinExistence type="inferred from homology"/>
<keyword evidence="9" id="KW-0539">Nucleus</keyword>
<feature type="domain" description="C2H2-type" evidence="13">
    <location>
        <begin position="333"/>
        <end position="360"/>
    </location>
</feature>
<feature type="binding site" evidence="12">
    <location>
        <position position="15"/>
    </location>
    <ligand>
        <name>Zn(2+)</name>
        <dbReference type="ChEBI" id="CHEBI:29105"/>
    </ligand>
</feature>
<keyword evidence="5 12" id="KW-0862">Zinc</keyword>
<keyword evidence="16" id="KW-1185">Reference proteome</keyword>
<dbReference type="AlphaFoldDB" id="A0A1I8NPW9"/>
<comment type="subcellular location">
    <subcellularLocation>
        <location evidence="1">Nucleus</location>
    </subcellularLocation>
</comment>
<feature type="domain" description="C2H2-type" evidence="13">
    <location>
        <begin position="417"/>
        <end position="446"/>
    </location>
</feature>
<dbReference type="STRING" id="35570.A0A1I8NPW9"/>
<organism evidence="15 16">
    <name type="scientific">Stomoxys calcitrans</name>
    <name type="common">Stable fly</name>
    <name type="synonym">Conops calcitrans</name>
    <dbReference type="NCBI Taxonomy" id="35570"/>
    <lineage>
        <taxon>Eukaryota</taxon>
        <taxon>Metazoa</taxon>
        <taxon>Ecdysozoa</taxon>
        <taxon>Arthropoda</taxon>
        <taxon>Hexapoda</taxon>
        <taxon>Insecta</taxon>
        <taxon>Pterygota</taxon>
        <taxon>Neoptera</taxon>
        <taxon>Endopterygota</taxon>
        <taxon>Diptera</taxon>
        <taxon>Brachycera</taxon>
        <taxon>Muscomorpha</taxon>
        <taxon>Muscoidea</taxon>
        <taxon>Muscidae</taxon>
        <taxon>Stomoxys</taxon>
    </lineage>
</organism>
<reference evidence="15" key="1">
    <citation type="submission" date="2020-05" db="UniProtKB">
        <authorList>
            <consortium name="EnsemblMetazoa"/>
        </authorList>
    </citation>
    <scope>IDENTIFICATION</scope>
    <source>
        <strain evidence="15">USDA</strain>
    </source>
</reference>
<dbReference type="Gene3D" id="3.40.1800.20">
    <property type="match status" value="1"/>
</dbReference>
<dbReference type="SUPFAM" id="SSF57667">
    <property type="entry name" value="beta-beta-alpha zinc fingers"/>
    <property type="match status" value="3"/>
</dbReference>
<dbReference type="PANTHER" id="PTHR24388:SF104">
    <property type="entry name" value="AT-RICH BINDING PROTEIN-RELATED"/>
    <property type="match status" value="1"/>
</dbReference>
<feature type="binding site" evidence="12">
    <location>
        <position position="12"/>
    </location>
    <ligand>
        <name>Zn(2+)</name>
        <dbReference type="ChEBI" id="CHEBI:29105"/>
    </ligand>
</feature>
<dbReference type="FunFam" id="3.30.160.60:FF:000145">
    <property type="entry name" value="Zinc finger protein 574"/>
    <property type="match status" value="1"/>
</dbReference>
<evidence type="ECO:0000256" key="11">
    <source>
        <dbReference type="PROSITE-ProRule" id="PRU00042"/>
    </source>
</evidence>
<dbReference type="PROSITE" id="PS51915">
    <property type="entry name" value="ZAD"/>
    <property type="match status" value="1"/>
</dbReference>
<dbReference type="SUPFAM" id="SSF57716">
    <property type="entry name" value="Glucocorticoid receptor-like (DNA-binding domain)"/>
    <property type="match status" value="1"/>
</dbReference>
<keyword evidence="7" id="KW-0238">DNA-binding</keyword>
<dbReference type="Pfam" id="PF07776">
    <property type="entry name" value="zf-AD"/>
    <property type="match status" value="1"/>
</dbReference>
<dbReference type="Proteomes" id="UP000095300">
    <property type="component" value="Unassembled WGS sequence"/>
</dbReference>
<dbReference type="GO" id="GO:0000978">
    <property type="term" value="F:RNA polymerase II cis-regulatory region sequence-specific DNA binding"/>
    <property type="evidence" value="ECO:0007669"/>
    <property type="project" value="TreeGrafter"/>
</dbReference>
<protein>
    <recommendedName>
        <fullName evidence="17">Protein krueppel</fullName>
    </recommendedName>
</protein>
<dbReference type="Pfam" id="PF00096">
    <property type="entry name" value="zf-C2H2"/>
    <property type="match status" value="4"/>
</dbReference>
<keyword evidence="8" id="KW-0804">Transcription</keyword>
<dbReference type="EnsemblMetazoa" id="SCAU001002-RA">
    <property type="protein sequence ID" value="SCAU001002-PA"/>
    <property type="gene ID" value="SCAU001002"/>
</dbReference>
<dbReference type="FunFam" id="3.30.160.60:FF:000624">
    <property type="entry name" value="zinc finger protein 697"/>
    <property type="match status" value="2"/>
</dbReference>
<evidence type="ECO:0000256" key="1">
    <source>
        <dbReference type="ARBA" id="ARBA00004123"/>
    </source>
</evidence>
<feature type="binding site" evidence="12">
    <location>
        <position position="78"/>
    </location>
    <ligand>
        <name>Zn(2+)</name>
        <dbReference type="ChEBI" id="CHEBI:29105"/>
    </ligand>
</feature>
<feature type="domain" description="C2H2-type" evidence="13">
    <location>
        <begin position="305"/>
        <end position="332"/>
    </location>
</feature>
<comment type="similarity">
    <text evidence="10">Belongs to the snail C2H2-type zinc-finger protein family.</text>
</comment>
<gene>
    <name evidence="15" type="primary">106086237</name>
</gene>
<dbReference type="InterPro" id="IPR013087">
    <property type="entry name" value="Znf_C2H2_type"/>
</dbReference>
<dbReference type="FunFam" id="3.30.160.60:FF:000325">
    <property type="entry name" value="ZFP90 zinc finger protein"/>
    <property type="match status" value="1"/>
</dbReference>
<sequence length="468" mass="54188">MSNLKDRNERKCRLCLVDSDAEKMQDLFSKSEFPDSQDMVDDSIPQGDDFSKLPLFAKVEYCCGVKLLPKPQMPTKICIKCINIINMWSNFRQMCCNSQAFLASQIHVVSEEDVVASNIKNLQKMRSELLKKTTEKQQEQQQEKLQPIGKSEQLVSINSTDSHIEIDYIVEEADDVVDDDHRDEDYVYTEYDNEACSDNDTDTNDSNTDIKSFDLTKLQESDFAEILSADDFAEAFDYLNADNDEELERIIDHCANKNVALQTLRRKAVASNMREKSAALKNNSKRKPKEKVDAAAKKLMKPSMFMCNICGNVYSKKPLFQYHMRMHSDVKPYQCEICSKSYRIMSDLRNHMYRHTGERPFKCKFCDRHFMDRSSRHRHERVHTNSRPYTCSVCNKSFTYSAILKNHMKLHTGEKDYICAVCNKSFTLAHQLKAHMLTLTHRQKEAAFEAEGYKVIFEAVEMTKAAKN</sequence>
<dbReference type="VEuPathDB" id="VectorBase:SCAU001002"/>
<evidence type="ECO:0000256" key="3">
    <source>
        <dbReference type="ARBA" id="ARBA00022737"/>
    </source>
</evidence>
<dbReference type="InterPro" id="IPR012934">
    <property type="entry name" value="Znf_AD"/>
</dbReference>
<dbReference type="GO" id="GO:0008270">
    <property type="term" value="F:zinc ion binding"/>
    <property type="evidence" value="ECO:0007669"/>
    <property type="project" value="UniProtKB-UniRule"/>
</dbReference>
<accession>A0A1I8NPW9</accession>
<evidence type="ECO:0000313" key="16">
    <source>
        <dbReference type="Proteomes" id="UP000095300"/>
    </source>
</evidence>
<keyword evidence="6" id="KW-0805">Transcription regulation</keyword>
<dbReference type="KEGG" id="scac:106086237"/>
<name>A0A1I8NPW9_STOCA</name>
<evidence type="ECO:0000256" key="4">
    <source>
        <dbReference type="ARBA" id="ARBA00022771"/>
    </source>
</evidence>
<dbReference type="GO" id="GO:0005634">
    <property type="term" value="C:nucleus"/>
    <property type="evidence" value="ECO:0007669"/>
    <property type="project" value="UniProtKB-SubCell"/>
</dbReference>
<evidence type="ECO:0000256" key="5">
    <source>
        <dbReference type="ARBA" id="ARBA00022833"/>
    </source>
</evidence>
<dbReference type="SMART" id="SM00355">
    <property type="entry name" value="ZnF_C2H2"/>
    <property type="match status" value="5"/>
</dbReference>
<dbReference type="InterPro" id="IPR036236">
    <property type="entry name" value="Znf_C2H2_sf"/>
</dbReference>
<evidence type="ECO:0000256" key="8">
    <source>
        <dbReference type="ARBA" id="ARBA00023163"/>
    </source>
</evidence>
<evidence type="ECO:0000256" key="7">
    <source>
        <dbReference type="ARBA" id="ARBA00023125"/>
    </source>
</evidence>
<evidence type="ECO:0000313" key="15">
    <source>
        <dbReference type="EnsemblMetazoa" id="SCAU001002-PA"/>
    </source>
</evidence>
<dbReference type="PANTHER" id="PTHR24388">
    <property type="entry name" value="ZINC FINGER PROTEIN"/>
    <property type="match status" value="1"/>
</dbReference>
<feature type="domain" description="C2H2-type" evidence="13">
    <location>
        <begin position="361"/>
        <end position="388"/>
    </location>
</feature>
<feature type="binding site" evidence="12">
    <location>
        <position position="81"/>
    </location>
    <ligand>
        <name>Zn(2+)</name>
        <dbReference type="ChEBI" id="CHEBI:29105"/>
    </ligand>
</feature>
<dbReference type="SMART" id="SM00868">
    <property type="entry name" value="zf-AD"/>
    <property type="match status" value="2"/>
</dbReference>
<evidence type="ECO:0000256" key="9">
    <source>
        <dbReference type="ARBA" id="ARBA00023242"/>
    </source>
</evidence>
<evidence type="ECO:0000256" key="2">
    <source>
        <dbReference type="ARBA" id="ARBA00022723"/>
    </source>
</evidence>
<dbReference type="PROSITE" id="PS00028">
    <property type="entry name" value="ZINC_FINGER_C2H2_1"/>
    <property type="match status" value="5"/>
</dbReference>